<evidence type="ECO:0000256" key="1">
    <source>
        <dbReference type="ARBA" id="ARBA00004236"/>
    </source>
</evidence>
<keyword evidence="3" id="KW-0130">Cell adhesion</keyword>
<keyword evidence="4" id="KW-0325">Glycoprotein</keyword>
<name>A0ABV0S874_9TELE</name>
<sequence length="111" mass="12359">MFCIVLEREWCQNRICVCSVCFFAVEFDDCAGNEDVTFEVSDPSFLVDGDLNLVPHQNVEFCGPALLVHGFGAHADDVAQVDVSGLPVQSENTLRVSKITYMYVSLPHHCF</sequence>
<keyword evidence="2" id="KW-1003">Cell membrane</keyword>
<evidence type="ECO:0000313" key="7">
    <source>
        <dbReference type="Proteomes" id="UP001434883"/>
    </source>
</evidence>
<keyword evidence="7" id="KW-1185">Reference proteome</keyword>
<evidence type="ECO:0000259" key="5">
    <source>
        <dbReference type="Pfam" id="PF08758"/>
    </source>
</evidence>
<dbReference type="InterPro" id="IPR014868">
    <property type="entry name" value="Cadherin_pro_dom"/>
</dbReference>
<dbReference type="Proteomes" id="UP001434883">
    <property type="component" value="Unassembled WGS sequence"/>
</dbReference>
<dbReference type="EMBL" id="JAHRIN010069539">
    <property type="protein sequence ID" value="MEQ2216096.1"/>
    <property type="molecule type" value="Genomic_DNA"/>
</dbReference>
<evidence type="ECO:0000313" key="6">
    <source>
        <dbReference type="EMBL" id="MEQ2216096.1"/>
    </source>
</evidence>
<protein>
    <recommendedName>
        <fullName evidence="5">Cadherin prodomain domain-containing protein</fullName>
    </recommendedName>
</protein>
<comment type="caution">
    <text evidence="6">The sequence shown here is derived from an EMBL/GenBank/DDBJ whole genome shotgun (WGS) entry which is preliminary data.</text>
</comment>
<evidence type="ECO:0000256" key="2">
    <source>
        <dbReference type="ARBA" id="ARBA00022475"/>
    </source>
</evidence>
<accession>A0ABV0S874</accession>
<reference evidence="6 7" key="1">
    <citation type="submission" date="2021-06" db="EMBL/GenBank/DDBJ databases">
        <authorList>
            <person name="Palmer J.M."/>
        </authorList>
    </citation>
    <scope>NUCLEOTIDE SEQUENCE [LARGE SCALE GENOMIC DNA]</scope>
    <source>
        <strain evidence="6 7">XC_2019</strain>
        <tissue evidence="6">Muscle</tissue>
    </source>
</reference>
<evidence type="ECO:0000256" key="3">
    <source>
        <dbReference type="ARBA" id="ARBA00022889"/>
    </source>
</evidence>
<gene>
    <name evidence="6" type="ORF">XENOCAPTIV_010666</name>
</gene>
<keyword evidence="2" id="KW-0472">Membrane</keyword>
<feature type="domain" description="Cadherin prodomain" evidence="5">
    <location>
        <begin position="24"/>
        <end position="83"/>
    </location>
</feature>
<dbReference type="Gene3D" id="2.60.40.60">
    <property type="entry name" value="Cadherins"/>
    <property type="match status" value="1"/>
</dbReference>
<evidence type="ECO:0000256" key="4">
    <source>
        <dbReference type="ARBA" id="ARBA00023180"/>
    </source>
</evidence>
<organism evidence="6 7">
    <name type="scientific">Xenoophorus captivus</name>
    <dbReference type="NCBI Taxonomy" id="1517983"/>
    <lineage>
        <taxon>Eukaryota</taxon>
        <taxon>Metazoa</taxon>
        <taxon>Chordata</taxon>
        <taxon>Craniata</taxon>
        <taxon>Vertebrata</taxon>
        <taxon>Euteleostomi</taxon>
        <taxon>Actinopterygii</taxon>
        <taxon>Neopterygii</taxon>
        <taxon>Teleostei</taxon>
        <taxon>Neoteleostei</taxon>
        <taxon>Acanthomorphata</taxon>
        <taxon>Ovalentaria</taxon>
        <taxon>Atherinomorphae</taxon>
        <taxon>Cyprinodontiformes</taxon>
        <taxon>Goodeidae</taxon>
        <taxon>Xenoophorus</taxon>
    </lineage>
</organism>
<proteinExistence type="predicted"/>
<comment type="subcellular location">
    <subcellularLocation>
        <location evidence="1">Cell membrane</location>
    </subcellularLocation>
</comment>
<dbReference type="Pfam" id="PF08758">
    <property type="entry name" value="Cadherin_pro"/>
    <property type="match status" value="1"/>
</dbReference>